<keyword evidence="9" id="KW-1185">Reference proteome</keyword>
<dbReference type="PANTHER" id="PTHR42920:SF5">
    <property type="entry name" value="EAMA DOMAIN-CONTAINING PROTEIN"/>
    <property type="match status" value="1"/>
</dbReference>
<evidence type="ECO:0000256" key="2">
    <source>
        <dbReference type="ARBA" id="ARBA00022475"/>
    </source>
</evidence>
<feature type="transmembrane region" description="Helical" evidence="6">
    <location>
        <begin position="37"/>
        <end position="55"/>
    </location>
</feature>
<sequence>MKQEFAFKAELILVLVTILAGLGWIFSKESLAGMPPLFFIAMRFSIGGFALLLIGQKYFRGVKWSDIKPIILIGAVMALAMLFWVMGLHQSSNLGVGAFITCLGVVFVPFLGRLMFGDRPPMSIWVALPFAVIGLGFLALGNGLDFEIAHLYFLGTAFCVALQLNLLSRFLVSMNALVLTSIQLTTAGVLLLSVSLVVEGAPQAISLDIVGWILASALISTSLRYLLQMYAMSFAPVSHSAVIMNLEPVWAAIFAVLWFNEVMALGQVFGCFLIFVAMLVSRWSQVKMIFKRKK</sequence>
<reference evidence="8 9" key="1">
    <citation type="submission" date="2020-09" db="EMBL/GenBank/DDBJ databases">
        <title>Marinomonas sp. nov., isolated from the cysticercosis algae of Qingdao, China.</title>
        <authorList>
            <person name="Sun X."/>
        </authorList>
    </citation>
    <scope>NUCLEOTIDE SEQUENCE [LARGE SCALE GENOMIC DNA]</scope>
    <source>
        <strain evidence="8 9">SM2066</strain>
    </source>
</reference>
<dbReference type="PANTHER" id="PTHR42920">
    <property type="entry name" value="OS03G0707200 PROTEIN-RELATED"/>
    <property type="match status" value="1"/>
</dbReference>
<gene>
    <name evidence="8" type="ORF">IF202_03740</name>
</gene>
<dbReference type="SUPFAM" id="SSF103481">
    <property type="entry name" value="Multidrug resistance efflux transporter EmrE"/>
    <property type="match status" value="2"/>
</dbReference>
<comment type="subcellular location">
    <subcellularLocation>
        <location evidence="1">Cell membrane</location>
        <topology evidence="1">Multi-pass membrane protein</topology>
    </subcellularLocation>
</comment>
<accession>A0ABR8P068</accession>
<feature type="transmembrane region" description="Helical" evidence="6">
    <location>
        <begin position="148"/>
        <end position="167"/>
    </location>
</feature>
<dbReference type="InterPro" id="IPR051258">
    <property type="entry name" value="Diverse_Substrate_Transporter"/>
</dbReference>
<evidence type="ECO:0000256" key="6">
    <source>
        <dbReference type="SAM" id="Phobius"/>
    </source>
</evidence>
<feature type="transmembrane region" description="Helical" evidence="6">
    <location>
        <begin position="265"/>
        <end position="284"/>
    </location>
</feature>
<keyword evidence="2" id="KW-1003">Cell membrane</keyword>
<dbReference type="Pfam" id="PF00892">
    <property type="entry name" value="EamA"/>
    <property type="match status" value="2"/>
</dbReference>
<comment type="caution">
    <text evidence="8">The sequence shown here is derived from an EMBL/GenBank/DDBJ whole genome shotgun (WGS) entry which is preliminary data.</text>
</comment>
<dbReference type="InterPro" id="IPR037185">
    <property type="entry name" value="EmrE-like"/>
</dbReference>
<evidence type="ECO:0000313" key="9">
    <source>
        <dbReference type="Proteomes" id="UP000604161"/>
    </source>
</evidence>
<evidence type="ECO:0000313" key="8">
    <source>
        <dbReference type="EMBL" id="MBD5770152.1"/>
    </source>
</evidence>
<name>A0ABR8P068_9GAMM</name>
<feature type="domain" description="EamA" evidence="7">
    <location>
        <begin position="9"/>
        <end position="138"/>
    </location>
</feature>
<evidence type="ECO:0000256" key="5">
    <source>
        <dbReference type="ARBA" id="ARBA00023136"/>
    </source>
</evidence>
<feature type="transmembrane region" description="Helical" evidence="6">
    <location>
        <begin position="174"/>
        <end position="197"/>
    </location>
</feature>
<keyword evidence="5 6" id="KW-0472">Membrane</keyword>
<evidence type="ECO:0000256" key="3">
    <source>
        <dbReference type="ARBA" id="ARBA00022692"/>
    </source>
</evidence>
<feature type="transmembrane region" description="Helical" evidence="6">
    <location>
        <begin position="67"/>
        <end position="88"/>
    </location>
</feature>
<feature type="transmembrane region" description="Helical" evidence="6">
    <location>
        <begin position="239"/>
        <end position="259"/>
    </location>
</feature>
<evidence type="ECO:0000259" key="7">
    <source>
        <dbReference type="Pfam" id="PF00892"/>
    </source>
</evidence>
<keyword evidence="4 6" id="KW-1133">Transmembrane helix</keyword>
<proteinExistence type="predicted"/>
<organism evidence="8 9">
    <name type="scientific">Marinomonas colpomeniae</name>
    <dbReference type="NCBI Taxonomy" id="2774408"/>
    <lineage>
        <taxon>Bacteria</taxon>
        <taxon>Pseudomonadati</taxon>
        <taxon>Pseudomonadota</taxon>
        <taxon>Gammaproteobacteria</taxon>
        <taxon>Oceanospirillales</taxon>
        <taxon>Oceanospirillaceae</taxon>
        <taxon>Marinomonas</taxon>
    </lineage>
</organism>
<dbReference type="InterPro" id="IPR000620">
    <property type="entry name" value="EamA_dom"/>
</dbReference>
<feature type="domain" description="EamA" evidence="7">
    <location>
        <begin position="149"/>
        <end position="280"/>
    </location>
</feature>
<dbReference type="Proteomes" id="UP000604161">
    <property type="component" value="Unassembled WGS sequence"/>
</dbReference>
<evidence type="ECO:0000256" key="1">
    <source>
        <dbReference type="ARBA" id="ARBA00004651"/>
    </source>
</evidence>
<keyword evidence="3 6" id="KW-0812">Transmembrane</keyword>
<dbReference type="EMBL" id="JACYFC010000001">
    <property type="protein sequence ID" value="MBD5770152.1"/>
    <property type="molecule type" value="Genomic_DNA"/>
</dbReference>
<evidence type="ECO:0000256" key="4">
    <source>
        <dbReference type="ARBA" id="ARBA00022989"/>
    </source>
</evidence>
<feature type="transmembrane region" description="Helical" evidence="6">
    <location>
        <begin position="124"/>
        <end position="142"/>
    </location>
</feature>
<feature type="transmembrane region" description="Helical" evidence="6">
    <location>
        <begin position="94"/>
        <end position="112"/>
    </location>
</feature>
<feature type="transmembrane region" description="Helical" evidence="6">
    <location>
        <begin position="209"/>
        <end position="227"/>
    </location>
</feature>
<dbReference type="RefSeq" id="WP_191593511.1">
    <property type="nucleotide sequence ID" value="NZ_JACYFC010000001.1"/>
</dbReference>
<protein>
    <submittedName>
        <fullName evidence="8">DMT family transporter</fullName>
    </submittedName>
</protein>